<dbReference type="InterPro" id="IPR035897">
    <property type="entry name" value="Toll_tir_struct_dom_sf"/>
</dbReference>
<organism evidence="3 4">
    <name type="scientific">Streptomyces scabiei</name>
    <dbReference type="NCBI Taxonomy" id="1930"/>
    <lineage>
        <taxon>Bacteria</taxon>
        <taxon>Bacillati</taxon>
        <taxon>Actinomycetota</taxon>
        <taxon>Actinomycetes</taxon>
        <taxon>Kitasatosporales</taxon>
        <taxon>Streptomycetaceae</taxon>
        <taxon>Streptomyces</taxon>
    </lineage>
</organism>
<feature type="compositionally biased region" description="Basic and acidic residues" evidence="1">
    <location>
        <begin position="230"/>
        <end position="241"/>
    </location>
</feature>
<evidence type="ECO:0000256" key="1">
    <source>
        <dbReference type="SAM" id="MobiDB-lite"/>
    </source>
</evidence>
<dbReference type="GO" id="GO:0007165">
    <property type="term" value="P:signal transduction"/>
    <property type="evidence" value="ECO:0007669"/>
    <property type="project" value="InterPro"/>
</dbReference>
<reference evidence="4" key="3">
    <citation type="submission" date="2016-02" db="EMBL/GenBank/DDBJ databases">
        <title>Draft genome of pathogenic Streptomyces sp. in Japan.</title>
        <authorList>
            <person name="Tomihama T."/>
            <person name="Ikenaga M."/>
            <person name="Sakai M."/>
            <person name="Okubo T."/>
            <person name="Ikeda S."/>
        </authorList>
    </citation>
    <scope>NUCLEOTIDE SEQUENCE [LARGE SCALE GENOMIC DNA]</scope>
    <source>
        <strain evidence="4">S58</strain>
    </source>
</reference>
<evidence type="ECO:0000313" key="4">
    <source>
        <dbReference type="Proteomes" id="UP000067448"/>
    </source>
</evidence>
<proteinExistence type="predicted"/>
<dbReference type="Gene3D" id="3.40.50.10140">
    <property type="entry name" value="Toll/interleukin-1 receptor homology (TIR) domain"/>
    <property type="match status" value="1"/>
</dbReference>
<dbReference type="Proteomes" id="UP000067448">
    <property type="component" value="Unassembled WGS sequence"/>
</dbReference>
<evidence type="ECO:0000259" key="2">
    <source>
        <dbReference type="PROSITE" id="PS50104"/>
    </source>
</evidence>
<dbReference type="InterPro" id="IPR000157">
    <property type="entry name" value="TIR_dom"/>
</dbReference>
<dbReference type="OrthoDB" id="3654490at2"/>
<reference evidence="4" key="1">
    <citation type="submission" date="2015-11" db="EMBL/GenBank/DDBJ databases">
        <authorList>
            <consortium name="Cross-ministerial Strategic Innovation Promotion Program (SIP) consortium"/>
            <person name="Tomihama T."/>
            <person name="Ikenaga M."/>
            <person name="Sakai M."/>
            <person name="Okubo T."/>
            <person name="Ikeda S."/>
        </authorList>
    </citation>
    <scope>NUCLEOTIDE SEQUENCE [LARGE SCALE GENOMIC DNA]</scope>
    <source>
        <strain evidence="4">S58</strain>
    </source>
</reference>
<name>A0A100JWQ5_STRSC</name>
<dbReference type="RefSeq" id="WP_059084163.1">
    <property type="nucleotide sequence ID" value="NZ_BCMM01000050.1"/>
</dbReference>
<feature type="compositionally biased region" description="Polar residues" evidence="1">
    <location>
        <begin position="203"/>
        <end position="213"/>
    </location>
</feature>
<protein>
    <recommendedName>
        <fullName evidence="2">TIR domain-containing protein</fullName>
    </recommendedName>
</protein>
<feature type="compositionally biased region" description="Low complexity" evidence="1">
    <location>
        <begin position="164"/>
        <end position="179"/>
    </location>
</feature>
<gene>
    <name evidence="3" type="ORF">SsS58_07535</name>
</gene>
<dbReference type="SUPFAM" id="SSF52200">
    <property type="entry name" value="Toll/Interleukin receptor TIR domain"/>
    <property type="match status" value="1"/>
</dbReference>
<reference evidence="3 4" key="2">
    <citation type="journal article" date="2016" name="Genome Announc.">
        <title>Draft Genome Sequences of Streptomyces scabiei S58, Streptomyces turgidiscabies T45, and Streptomyces acidiscabies a10, the Pathogens of Potato Common Scab, Isolated in Japan.</title>
        <authorList>
            <person name="Tomihama T."/>
            <person name="Nishi Y."/>
            <person name="Sakai M."/>
            <person name="Ikenaga M."/>
            <person name="Okubo T."/>
            <person name="Ikeda S."/>
        </authorList>
    </citation>
    <scope>NUCLEOTIDE SEQUENCE [LARGE SCALE GENOMIC DNA]</scope>
    <source>
        <strain evidence="3 4">S58</strain>
    </source>
</reference>
<sequence>MPDVFINYRTGDGNDIAALIDNELANRFGKDRAFRASRSIPPGSTYPDALLMSVRRSALVLAIIGADWLNFQSRLRDPEDWVRKEIVEAFDCGVPVVPVLAGRETERLCKERLPDELARLAELQSVRLDTQNGEADLKRLGDLVAEMVPGLYDLEHAEVPAPAPGSVSNSASAVSGTAVQSRDFTGDVGNTVIKGSTGPVHSGQGNIYQNSRHVSGDRHYSGDGMTSIEGDQRGDIRHRFGDSGQPEDDER</sequence>
<feature type="region of interest" description="Disordered" evidence="1">
    <location>
        <begin position="162"/>
        <end position="251"/>
    </location>
</feature>
<dbReference type="Pfam" id="PF13676">
    <property type="entry name" value="TIR_2"/>
    <property type="match status" value="1"/>
</dbReference>
<dbReference type="PROSITE" id="PS50104">
    <property type="entry name" value="TIR"/>
    <property type="match status" value="1"/>
</dbReference>
<dbReference type="EMBL" id="BCMM01000050">
    <property type="protein sequence ID" value="GAQ67090.1"/>
    <property type="molecule type" value="Genomic_DNA"/>
</dbReference>
<comment type="caution">
    <text evidence="3">The sequence shown here is derived from an EMBL/GenBank/DDBJ whole genome shotgun (WGS) entry which is preliminary data.</text>
</comment>
<dbReference type="AlphaFoldDB" id="A0A100JWQ5"/>
<accession>A0A100JWQ5</accession>
<feature type="domain" description="TIR" evidence="2">
    <location>
        <begin position="1"/>
        <end position="144"/>
    </location>
</feature>
<evidence type="ECO:0000313" key="3">
    <source>
        <dbReference type="EMBL" id="GAQ67090.1"/>
    </source>
</evidence>